<reference evidence="1" key="1">
    <citation type="submission" date="2021-03" db="EMBL/GenBank/DDBJ databases">
        <authorList>
            <consortium name="DOE Joint Genome Institute"/>
            <person name="Ahrendt S."/>
            <person name="Looney B.P."/>
            <person name="Miyauchi S."/>
            <person name="Morin E."/>
            <person name="Drula E."/>
            <person name="Courty P.E."/>
            <person name="Chicoki N."/>
            <person name="Fauchery L."/>
            <person name="Kohler A."/>
            <person name="Kuo A."/>
            <person name="Labutti K."/>
            <person name="Pangilinan J."/>
            <person name="Lipzen A."/>
            <person name="Riley R."/>
            <person name="Andreopoulos W."/>
            <person name="He G."/>
            <person name="Johnson J."/>
            <person name="Barry K.W."/>
            <person name="Grigoriev I.V."/>
            <person name="Nagy L."/>
            <person name="Hibbett D."/>
            <person name="Henrissat B."/>
            <person name="Matheny P.B."/>
            <person name="Labbe J."/>
            <person name="Martin F."/>
        </authorList>
    </citation>
    <scope>NUCLEOTIDE SEQUENCE</scope>
    <source>
        <strain evidence="1">HHB10654</strain>
    </source>
</reference>
<name>A0ACB8SGD4_9AGAM</name>
<organism evidence="1 2">
    <name type="scientific">Artomyces pyxidatus</name>
    <dbReference type="NCBI Taxonomy" id="48021"/>
    <lineage>
        <taxon>Eukaryota</taxon>
        <taxon>Fungi</taxon>
        <taxon>Dikarya</taxon>
        <taxon>Basidiomycota</taxon>
        <taxon>Agaricomycotina</taxon>
        <taxon>Agaricomycetes</taxon>
        <taxon>Russulales</taxon>
        <taxon>Auriscalpiaceae</taxon>
        <taxon>Artomyces</taxon>
    </lineage>
</organism>
<sequence>MLSTAKKYHVNFAALAVSKDLKLQLPAWYHLGATSKRMGPRSHCLQRNHNSKRITDLIKITHRLEPPEPGTRKHVARCNCACISCAKDRENDCVNPHKCALEAKARLTLFPPKTDPAVVPLPDGLTLTPTRLTMNRAARKANGTVLFDPSVTCRTTLAECFRIFTDPAKITNRPATRLSKP</sequence>
<evidence type="ECO:0000313" key="2">
    <source>
        <dbReference type="Proteomes" id="UP000814140"/>
    </source>
</evidence>
<reference evidence="1" key="2">
    <citation type="journal article" date="2022" name="New Phytol.">
        <title>Evolutionary transition to the ectomycorrhizal habit in the genomes of a hyperdiverse lineage of mushroom-forming fungi.</title>
        <authorList>
            <person name="Looney B."/>
            <person name="Miyauchi S."/>
            <person name="Morin E."/>
            <person name="Drula E."/>
            <person name="Courty P.E."/>
            <person name="Kohler A."/>
            <person name="Kuo A."/>
            <person name="LaButti K."/>
            <person name="Pangilinan J."/>
            <person name="Lipzen A."/>
            <person name="Riley R."/>
            <person name="Andreopoulos W."/>
            <person name="He G."/>
            <person name="Johnson J."/>
            <person name="Nolan M."/>
            <person name="Tritt A."/>
            <person name="Barry K.W."/>
            <person name="Grigoriev I.V."/>
            <person name="Nagy L.G."/>
            <person name="Hibbett D."/>
            <person name="Henrissat B."/>
            <person name="Matheny P.B."/>
            <person name="Labbe J."/>
            <person name="Martin F.M."/>
        </authorList>
    </citation>
    <scope>NUCLEOTIDE SEQUENCE</scope>
    <source>
        <strain evidence="1">HHB10654</strain>
    </source>
</reference>
<protein>
    <submittedName>
        <fullName evidence="1">Uncharacterized protein</fullName>
    </submittedName>
</protein>
<proteinExistence type="predicted"/>
<dbReference type="EMBL" id="MU277349">
    <property type="protein sequence ID" value="KAI0054771.1"/>
    <property type="molecule type" value="Genomic_DNA"/>
</dbReference>
<accession>A0ACB8SGD4</accession>
<evidence type="ECO:0000313" key="1">
    <source>
        <dbReference type="EMBL" id="KAI0054771.1"/>
    </source>
</evidence>
<dbReference type="Proteomes" id="UP000814140">
    <property type="component" value="Unassembled WGS sequence"/>
</dbReference>
<comment type="caution">
    <text evidence="1">The sequence shown here is derived from an EMBL/GenBank/DDBJ whole genome shotgun (WGS) entry which is preliminary data.</text>
</comment>
<feature type="non-terminal residue" evidence="1">
    <location>
        <position position="181"/>
    </location>
</feature>
<gene>
    <name evidence="1" type="ORF">BV25DRAFT_1763480</name>
</gene>
<keyword evidence="2" id="KW-1185">Reference proteome</keyword>